<feature type="compositionally biased region" description="Basic and acidic residues" evidence="3">
    <location>
        <begin position="387"/>
        <end position="397"/>
    </location>
</feature>
<dbReference type="GO" id="GO:0016491">
    <property type="term" value="F:oxidoreductase activity"/>
    <property type="evidence" value="ECO:0007669"/>
    <property type="project" value="UniProtKB-KW"/>
</dbReference>
<organism evidence="4 5">
    <name type="scientific">Spinactinospora alkalitolerans</name>
    <dbReference type="NCBI Taxonomy" id="687207"/>
    <lineage>
        <taxon>Bacteria</taxon>
        <taxon>Bacillati</taxon>
        <taxon>Actinomycetota</taxon>
        <taxon>Actinomycetes</taxon>
        <taxon>Streptosporangiales</taxon>
        <taxon>Nocardiopsidaceae</taxon>
        <taxon>Spinactinospora</taxon>
    </lineage>
</organism>
<dbReference type="PANTHER" id="PTHR11091">
    <property type="entry name" value="OXIDOREDUCTASE-RELATED"/>
    <property type="match status" value="1"/>
</dbReference>
<protein>
    <submittedName>
        <fullName evidence="4">Ureidoglycolate dehydrogenase (NAD+)</fullName>
        <ecNumber evidence="4">1.1.1.350</ecNumber>
    </submittedName>
</protein>
<dbReference type="EMBL" id="JACCCC010000001">
    <property type="protein sequence ID" value="NYE50841.1"/>
    <property type="molecule type" value="Genomic_DNA"/>
</dbReference>
<comment type="similarity">
    <text evidence="1">Belongs to the LDH2/MDH2 oxidoreductase family.</text>
</comment>
<reference evidence="4 5" key="1">
    <citation type="submission" date="2020-07" db="EMBL/GenBank/DDBJ databases">
        <title>Sequencing the genomes of 1000 actinobacteria strains.</title>
        <authorList>
            <person name="Klenk H.-P."/>
        </authorList>
    </citation>
    <scope>NUCLEOTIDE SEQUENCE [LARGE SCALE GENOMIC DNA]</scope>
    <source>
        <strain evidence="4 5">CXB654</strain>
    </source>
</reference>
<evidence type="ECO:0000256" key="1">
    <source>
        <dbReference type="ARBA" id="ARBA00006056"/>
    </source>
</evidence>
<gene>
    <name evidence="4" type="ORF">HDA32_005961</name>
</gene>
<dbReference type="Gene3D" id="3.30.1370.60">
    <property type="entry name" value="Hypothetical oxidoreductase yiak, domain 2"/>
    <property type="match status" value="1"/>
</dbReference>
<sequence length="397" mass="41015">MSMSVGRERGAAAGAGTAAADALPGVEPAGLEELVRRIFVAAGLSEQDARAVAGHLVLADLRGVDSHGVSRTAIYVTRLRQGLVNPRPRHRTLTETPVSALLDADNGSGIVAAEQAMRAAVGKAAETGIGMASVRNSNHCGMLAHYTGMAAREGLIGFATTSAPPAMAPWGAKEAFFGTNPLSYAVPTPAGRPDIVFDMATSHVAKGKIILAGKNGERIPLGWALDSEGRPTHDPASALRGTMLPLGGAKGSGLALLVDVLSSLLSGAHHGPHIPPLYDNPDRAQGIGHFFLALRPGVFVPPEEFTARVAGLADELKALPAAEGHDRVYLPGEPEAEREALRREHGIPLSAEVRAELREVASGLGVARSSVDALDGARPPGGPDRGSASDRERGAAR</sequence>
<dbReference type="Gene3D" id="1.10.1530.10">
    <property type="match status" value="1"/>
</dbReference>
<keyword evidence="5" id="KW-1185">Reference proteome</keyword>
<keyword evidence="2 4" id="KW-0560">Oxidoreductase</keyword>
<name>A0A852U3S4_9ACTN</name>
<dbReference type="InterPro" id="IPR043143">
    <property type="entry name" value="Mal/L-sulf/L-lact_DH-like_NADP"/>
</dbReference>
<evidence type="ECO:0000313" key="5">
    <source>
        <dbReference type="Proteomes" id="UP000589036"/>
    </source>
</evidence>
<feature type="region of interest" description="Disordered" evidence="3">
    <location>
        <begin position="364"/>
        <end position="397"/>
    </location>
</feature>
<dbReference type="InterPro" id="IPR003767">
    <property type="entry name" value="Malate/L-lactate_DH-like"/>
</dbReference>
<comment type="caution">
    <text evidence="4">The sequence shown here is derived from an EMBL/GenBank/DDBJ whole genome shotgun (WGS) entry which is preliminary data.</text>
</comment>
<evidence type="ECO:0000256" key="3">
    <source>
        <dbReference type="SAM" id="MobiDB-lite"/>
    </source>
</evidence>
<dbReference type="SUPFAM" id="SSF89733">
    <property type="entry name" value="L-sulfolactate dehydrogenase-like"/>
    <property type="match status" value="1"/>
</dbReference>
<evidence type="ECO:0000256" key="2">
    <source>
        <dbReference type="ARBA" id="ARBA00023002"/>
    </source>
</evidence>
<dbReference type="PANTHER" id="PTHR11091:SF0">
    <property type="entry name" value="MALATE DEHYDROGENASE"/>
    <property type="match status" value="1"/>
</dbReference>
<dbReference type="EC" id="1.1.1.350" evidence="4"/>
<dbReference type="Proteomes" id="UP000589036">
    <property type="component" value="Unassembled WGS sequence"/>
</dbReference>
<dbReference type="InterPro" id="IPR043144">
    <property type="entry name" value="Mal/L-sulf/L-lact_DH-like_ah"/>
</dbReference>
<dbReference type="Pfam" id="PF02615">
    <property type="entry name" value="Ldh_2"/>
    <property type="match status" value="1"/>
</dbReference>
<evidence type="ECO:0000313" key="4">
    <source>
        <dbReference type="EMBL" id="NYE50841.1"/>
    </source>
</evidence>
<dbReference type="InterPro" id="IPR036111">
    <property type="entry name" value="Mal/L-sulfo/L-lacto_DH-like_sf"/>
</dbReference>
<proteinExistence type="inferred from homology"/>
<accession>A0A852U3S4</accession>
<dbReference type="AlphaFoldDB" id="A0A852U3S4"/>